<dbReference type="Proteomes" id="UP001589867">
    <property type="component" value="Unassembled WGS sequence"/>
</dbReference>
<gene>
    <name evidence="1" type="ORF">ACFFIA_37200</name>
</gene>
<dbReference type="RefSeq" id="WP_377260594.1">
    <property type="nucleotide sequence ID" value="NZ_JBHLUH010000079.1"/>
</dbReference>
<reference evidence="1 2" key="1">
    <citation type="submission" date="2024-09" db="EMBL/GenBank/DDBJ databases">
        <authorList>
            <person name="Sun Q."/>
            <person name="Mori K."/>
        </authorList>
    </citation>
    <scope>NUCLEOTIDE SEQUENCE [LARGE SCALE GENOMIC DNA]</scope>
    <source>
        <strain evidence="1 2">TBRC 3947</strain>
    </source>
</reference>
<evidence type="ECO:0000313" key="2">
    <source>
        <dbReference type="Proteomes" id="UP001589867"/>
    </source>
</evidence>
<dbReference type="SUPFAM" id="SSF56399">
    <property type="entry name" value="ADP-ribosylation"/>
    <property type="match status" value="1"/>
</dbReference>
<evidence type="ECO:0000313" key="1">
    <source>
        <dbReference type="EMBL" id="MFC0533260.1"/>
    </source>
</evidence>
<name>A0ABV6MEV1_9ACTN</name>
<comment type="caution">
    <text evidence="1">The sequence shown here is derived from an EMBL/GenBank/DDBJ whole genome shotgun (WGS) entry which is preliminary data.</text>
</comment>
<dbReference type="EMBL" id="JBHLUH010000079">
    <property type="protein sequence ID" value="MFC0533260.1"/>
    <property type="molecule type" value="Genomic_DNA"/>
</dbReference>
<accession>A0ABV6MEV1</accession>
<dbReference type="Pfam" id="PF06108">
    <property type="entry name" value="DUF952"/>
    <property type="match status" value="1"/>
</dbReference>
<dbReference type="PANTHER" id="PTHR34129">
    <property type="entry name" value="BLR1139 PROTEIN"/>
    <property type="match status" value="1"/>
</dbReference>
<dbReference type="InterPro" id="IPR009297">
    <property type="entry name" value="DUF952"/>
</dbReference>
<dbReference type="PANTHER" id="PTHR34129:SF1">
    <property type="entry name" value="DUF952 DOMAIN-CONTAINING PROTEIN"/>
    <property type="match status" value="1"/>
</dbReference>
<keyword evidence="2" id="KW-1185">Reference proteome</keyword>
<sequence length="112" mass="12028">MLIYKILRPAEWAKFEAAGRFEGSPFDHESGFVHCSSREQVAATALRFFADVSPLVVLALEADALGESVRWEEASDGDLFPHVYAPVPRTAVAAVHEVAGAAEVERALGASS</sequence>
<organism evidence="1 2">
    <name type="scientific">Phytohabitans kaempferiae</name>
    <dbReference type="NCBI Taxonomy" id="1620943"/>
    <lineage>
        <taxon>Bacteria</taxon>
        <taxon>Bacillati</taxon>
        <taxon>Actinomycetota</taxon>
        <taxon>Actinomycetes</taxon>
        <taxon>Micromonosporales</taxon>
        <taxon>Micromonosporaceae</taxon>
    </lineage>
</organism>
<protein>
    <submittedName>
        <fullName evidence="1">DUF952 domain-containing protein</fullName>
    </submittedName>
</protein>
<dbReference type="Gene3D" id="3.20.170.20">
    <property type="entry name" value="Protein of unknown function DUF952"/>
    <property type="match status" value="1"/>
</dbReference>
<proteinExistence type="predicted"/>